<keyword evidence="2" id="KW-1185">Reference proteome</keyword>
<accession>R7WLW2</accession>
<evidence type="ECO:0000313" key="1">
    <source>
        <dbReference type="EMBL" id="EOM76275.1"/>
    </source>
</evidence>
<proteinExistence type="predicted"/>
<organism evidence="1 2">
    <name type="scientific">Rhodococcus rhodnii LMG 5362</name>
    <dbReference type="NCBI Taxonomy" id="1273125"/>
    <lineage>
        <taxon>Bacteria</taxon>
        <taxon>Bacillati</taxon>
        <taxon>Actinomycetota</taxon>
        <taxon>Actinomycetes</taxon>
        <taxon>Mycobacteriales</taxon>
        <taxon>Nocardiaceae</taxon>
        <taxon>Rhodococcus</taxon>
    </lineage>
</organism>
<dbReference type="AlphaFoldDB" id="R7WLW2"/>
<name>R7WLW2_9NOCA</name>
<evidence type="ECO:0000313" key="2">
    <source>
        <dbReference type="Proteomes" id="UP000013525"/>
    </source>
</evidence>
<reference evidence="1 2" key="1">
    <citation type="journal article" date="2013" name="Genome Announc.">
        <title>Draft Genome Sequence of Rhodococcus rhodnii Strain LMG5362, a Symbiont of Rhodnius prolixus (Hemiptera, Reduviidae, Triatominae), the Principle Vector of Trypanosoma cruzi.</title>
        <authorList>
            <person name="Pachebat J.A."/>
            <person name="van Keulen G."/>
            <person name="Whitten M.M."/>
            <person name="Girdwood S."/>
            <person name="Del Sol R."/>
            <person name="Dyson P.J."/>
            <person name="Facey P.D."/>
        </authorList>
    </citation>
    <scope>NUCLEOTIDE SEQUENCE [LARGE SCALE GENOMIC DNA]</scope>
    <source>
        <strain evidence="1 2">LMG 5362</strain>
    </source>
</reference>
<dbReference type="EMBL" id="APMY01000071">
    <property type="protein sequence ID" value="EOM76275.1"/>
    <property type="molecule type" value="Genomic_DNA"/>
</dbReference>
<sequence length="74" mass="8453">MLIRDLVHFINPNRVVPRVYRDYAILPEPRVDSFELMPTIPRAQAACGNLESMNRVAEQYSGGDHSCYSDRQDG</sequence>
<gene>
    <name evidence="1" type="ORF">Rrhod_2375</name>
</gene>
<protein>
    <submittedName>
        <fullName evidence="1">Uncharacterized protein</fullName>
    </submittedName>
</protein>
<dbReference type="Proteomes" id="UP000013525">
    <property type="component" value="Unassembled WGS sequence"/>
</dbReference>
<comment type="caution">
    <text evidence="1">The sequence shown here is derived from an EMBL/GenBank/DDBJ whole genome shotgun (WGS) entry which is preliminary data.</text>
</comment>